<dbReference type="CDD" id="cd09274">
    <property type="entry name" value="RNase_HI_RT_Ty3"/>
    <property type="match status" value="1"/>
</dbReference>
<dbReference type="PANTHER" id="PTHR37984:SF5">
    <property type="entry name" value="PROTEIN NYNRIN-LIKE"/>
    <property type="match status" value="1"/>
</dbReference>
<feature type="compositionally biased region" description="Acidic residues" evidence="3">
    <location>
        <begin position="835"/>
        <end position="847"/>
    </location>
</feature>
<dbReference type="InterPro" id="IPR000477">
    <property type="entry name" value="RT_dom"/>
</dbReference>
<dbReference type="Pfam" id="PF17919">
    <property type="entry name" value="RT_RNaseH_2"/>
    <property type="match status" value="1"/>
</dbReference>
<dbReference type="Pfam" id="PF00078">
    <property type="entry name" value="RVT_1"/>
    <property type="match status" value="1"/>
</dbReference>
<dbReference type="InterPro" id="IPR050951">
    <property type="entry name" value="Retrovirus_Pol_polyprotein"/>
</dbReference>
<dbReference type="SUPFAM" id="SSF56672">
    <property type="entry name" value="DNA/RNA polymerases"/>
    <property type="match status" value="1"/>
</dbReference>
<evidence type="ECO:0000313" key="5">
    <source>
        <dbReference type="EMBL" id="THH21377.1"/>
    </source>
</evidence>
<dbReference type="InterPro" id="IPR043128">
    <property type="entry name" value="Rev_trsase/Diguanyl_cyclase"/>
</dbReference>
<name>A0A4S4M9D6_9APHY</name>
<evidence type="ECO:0000313" key="6">
    <source>
        <dbReference type="Proteomes" id="UP000308730"/>
    </source>
</evidence>
<accession>A0A4S4M9D6</accession>
<feature type="compositionally biased region" description="Low complexity" evidence="3">
    <location>
        <begin position="47"/>
        <end position="69"/>
    </location>
</feature>
<protein>
    <recommendedName>
        <fullName evidence="4">Reverse transcriptase domain-containing protein</fullName>
    </recommendedName>
</protein>
<keyword evidence="1" id="KW-0511">Multifunctional enzyme</keyword>
<reference evidence="5 6" key="1">
    <citation type="submission" date="2019-02" db="EMBL/GenBank/DDBJ databases">
        <title>Genome sequencing of the rare red list fungi Antrodiella citrinella (Flaviporus citrinellus).</title>
        <authorList>
            <person name="Buettner E."/>
            <person name="Kellner H."/>
        </authorList>
    </citation>
    <scope>NUCLEOTIDE SEQUENCE [LARGE SCALE GENOMIC DNA]</scope>
    <source>
        <strain evidence="5 6">DSM 108506</strain>
    </source>
</reference>
<feature type="region of interest" description="Disordered" evidence="3">
    <location>
        <begin position="823"/>
        <end position="847"/>
    </location>
</feature>
<evidence type="ECO:0000259" key="4">
    <source>
        <dbReference type="PROSITE" id="PS50878"/>
    </source>
</evidence>
<dbReference type="EMBL" id="SGPM01000452">
    <property type="protein sequence ID" value="THH21377.1"/>
    <property type="molecule type" value="Genomic_DNA"/>
</dbReference>
<dbReference type="FunFam" id="3.30.70.270:FF:000020">
    <property type="entry name" value="Transposon Tf2-6 polyprotein-like Protein"/>
    <property type="match status" value="1"/>
</dbReference>
<feature type="coiled-coil region" evidence="2">
    <location>
        <begin position="693"/>
        <end position="762"/>
    </location>
</feature>
<evidence type="ECO:0000256" key="3">
    <source>
        <dbReference type="SAM" id="MobiDB-lite"/>
    </source>
</evidence>
<evidence type="ECO:0000256" key="1">
    <source>
        <dbReference type="ARBA" id="ARBA00023268"/>
    </source>
</evidence>
<dbReference type="CDD" id="cd01647">
    <property type="entry name" value="RT_LTR"/>
    <property type="match status" value="1"/>
</dbReference>
<feature type="compositionally biased region" description="Pro residues" evidence="3">
    <location>
        <begin position="34"/>
        <end position="46"/>
    </location>
</feature>
<keyword evidence="6" id="KW-1185">Reference proteome</keyword>
<dbReference type="Proteomes" id="UP000308730">
    <property type="component" value="Unassembled WGS sequence"/>
</dbReference>
<feature type="compositionally biased region" description="Acidic residues" evidence="3">
    <location>
        <begin position="913"/>
        <end position="963"/>
    </location>
</feature>
<dbReference type="Gene3D" id="3.30.70.270">
    <property type="match status" value="2"/>
</dbReference>
<dbReference type="InterPro" id="IPR041577">
    <property type="entry name" value="RT_RNaseH_2"/>
</dbReference>
<feature type="region of interest" description="Disordered" evidence="3">
    <location>
        <begin position="786"/>
        <end position="811"/>
    </location>
</feature>
<dbReference type="OrthoDB" id="2446696at2759"/>
<evidence type="ECO:0000256" key="2">
    <source>
        <dbReference type="SAM" id="Coils"/>
    </source>
</evidence>
<dbReference type="Gene3D" id="3.10.10.10">
    <property type="entry name" value="HIV Type 1 Reverse Transcriptase, subunit A, domain 1"/>
    <property type="match status" value="1"/>
</dbReference>
<dbReference type="PANTHER" id="PTHR37984">
    <property type="entry name" value="PROTEIN CBG26694"/>
    <property type="match status" value="1"/>
</dbReference>
<dbReference type="AlphaFoldDB" id="A0A4S4M9D6"/>
<feature type="region of interest" description="Disordered" evidence="3">
    <location>
        <begin position="26"/>
        <end position="71"/>
    </location>
</feature>
<gene>
    <name evidence="5" type="ORF">EUX98_g8392</name>
</gene>
<comment type="caution">
    <text evidence="5">The sequence shown here is derived from an EMBL/GenBank/DDBJ whole genome shotgun (WGS) entry which is preliminary data.</text>
</comment>
<feature type="compositionally biased region" description="Low complexity" evidence="3">
    <location>
        <begin position="897"/>
        <end position="912"/>
    </location>
</feature>
<organism evidence="5 6">
    <name type="scientific">Antrodiella citrinella</name>
    <dbReference type="NCBI Taxonomy" id="2447956"/>
    <lineage>
        <taxon>Eukaryota</taxon>
        <taxon>Fungi</taxon>
        <taxon>Dikarya</taxon>
        <taxon>Basidiomycota</taxon>
        <taxon>Agaricomycotina</taxon>
        <taxon>Agaricomycetes</taxon>
        <taxon>Polyporales</taxon>
        <taxon>Steccherinaceae</taxon>
        <taxon>Antrodiella</taxon>
    </lineage>
</organism>
<sequence>MEFHPPVVEDPVPSVSINVPIAVPYNPTSAHTPSLPPSSLLPPSVGPPLSSVDPSPVSVDPPVTSVTSPKAPRTAPLVSLVSAAAFSTILCEKGTTIQFTLRAQVTDASGHSSTTVAAPDLSGIPEDYHEFADIFSERDSFNLPPHREYNLKIETEGNALPPIGPLYSLSQAESIALRKFLDENICSGFIYPSKSSHGAPILFAKKKDGSLHLCVDYRGLNRLPKKDRYPLPLITDLLDAPAKARIYTKLDLRHAYHLLRVAEGDEYKTAFRSRYGSYEWRVVPEGLTNAPAAFQRFVNSIFADMLDVCIIVYLDDVLVYSKNPADHRKNVKEVLRRLRKNSLYCKLSKCEFDVTTTEYLGYILSPEGLRMSSEKVQVIQDWPIPRKVKDVQSFLGFCNFYRRFIPSYSDLTIPLTRLTRANIRWDWNTSCQSTFAALKEAFTSAQILHHWVPGQQLTVETDASDYAIASILSITDKEGKIRPVAFRSRSLSPAELNYDVHDKELLAIYDAFSAWRHYLEGSPLTIDVVTDHKNLEYFATTKILTRRWDVYAKEEEGTYAKANPHNFRPIFTQEQIQASLRATLLEEPALRASHVMDTTALHKDIRTSLRSDPEALKGIELAMSPSPGRWALDGSGLLRLDKHIYVPRPDGTSDSLRICVLQNHHDHILAGHFGQNHTLEIRVVITGVDSGRVERLEATVDKLRRDLEETRFRVDAVEENAERLKERVDLVDEEVRVTRRVVAQQRHQASDADRQLERIRDLLEAQVTASAPVDRGRIRDMTVRHLQTPADGEDDEAADPTFDPENPRSERRVQRLMPGQFREAPEDAAYVSDTEASEYEDDSEVDPVDVELGELSEADGPARLAGVFGRYGRYPVLGEPTNEEQVTSSDESGSEGGEVVSAEAGAEVGVEVGAEEGAEVADGEEGSSEDEDDEEEGGEEEGSEEGEESGDGDDEEEDGSGED</sequence>
<dbReference type="GO" id="GO:0003824">
    <property type="term" value="F:catalytic activity"/>
    <property type="evidence" value="ECO:0007669"/>
    <property type="project" value="UniProtKB-KW"/>
</dbReference>
<feature type="domain" description="Reverse transcriptase" evidence="4">
    <location>
        <begin position="185"/>
        <end position="364"/>
    </location>
</feature>
<dbReference type="PROSITE" id="PS50878">
    <property type="entry name" value="RT_POL"/>
    <property type="match status" value="1"/>
</dbReference>
<dbReference type="InterPro" id="IPR043502">
    <property type="entry name" value="DNA/RNA_pol_sf"/>
</dbReference>
<keyword evidence="2" id="KW-0175">Coiled coil</keyword>
<feature type="region of interest" description="Disordered" evidence="3">
    <location>
        <begin position="873"/>
        <end position="963"/>
    </location>
</feature>
<proteinExistence type="predicted"/>